<keyword evidence="2 5" id="KW-0812">Transmembrane</keyword>
<comment type="caution">
    <text evidence="7">The sequence shown here is derived from an EMBL/GenBank/DDBJ whole genome shotgun (WGS) entry which is preliminary data.</text>
</comment>
<keyword evidence="4 5" id="KW-0472">Membrane</keyword>
<dbReference type="InterPro" id="IPR010652">
    <property type="entry name" value="DUF1232"/>
</dbReference>
<proteinExistence type="predicted"/>
<evidence type="ECO:0000256" key="5">
    <source>
        <dbReference type="SAM" id="Phobius"/>
    </source>
</evidence>
<dbReference type="Pfam" id="PF06803">
    <property type="entry name" value="DUF1232"/>
    <property type="match status" value="1"/>
</dbReference>
<organism evidence="7 8">
    <name type="scientific">Thalassobacillus hwangdonensis</name>
    <dbReference type="NCBI Taxonomy" id="546108"/>
    <lineage>
        <taxon>Bacteria</taxon>
        <taxon>Bacillati</taxon>
        <taxon>Bacillota</taxon>
        <taxon>Bacilli</taxon>
        <taxon>Bacillales</taxon>
        <taxon>Bacillaceae</taxon>
        <taxon>Thalassobacillus</taxon>
    </lineage>
</organism>
<reference evidence="8" key="1">
    <citation type="journal article" date="2019" name="Int. J. Syst. Evol. Microbiol.">
        <title>The Global Catalogue of Microorganisms (GCM) 10K type strain sequencing project: providing services to taxonomists for standard genome sequencing and annotation.</title>
        <authorList>
            <consortium name="The Broad Institute Genomics Platform"/>
            <consortium name="The Broad Institute Genome Sequencing Center for Infectious Disease"/>
            <person name="Wu L."/>
            <person name="Ma J."/>
        </authorList>
    </citation>
    <scope>NUCLEOTIDE SEQUENCE [LARGE SCALE GENOMIC DNA]</scope>
    <source>
        <strain evidence="8">CCUG 56607</strain>
    </source>
</reference>
<protein>
    <submittedName>
        <fullName evidence="7">YkvA family protein</fullName>
    </submittedName>
</protein>
<feature type="transmembrane region" description="Helical" evidence="5">
    <location>
        <begin position="36"/>
        <end position="53"/>
    </location>
</feature>
<keyword evidence="8" id="KW-1185">Reference proteome</keyword>
<evidence type="ECO:0000256" key="1">
    <source>
        <dbReference type="ARBA" id="ARBA00004127"/>
    </source>
</evidence>
<dbReference type="PIRSF" id="PIRSF029962">
    <property type="entry name" value="UCP029962"/>
    <property type="match status" value="1"/>
</dbReference>
<evidence type="ECO:0000313" key="8">
    <source>
        <dbReference type="Proteomes" id="UP001596990"/>
    </source>
</evidence>
<evidence type="ECO:0000256" key="2">
    <source>
        <dbReference type="ARBA" id="ARBA00022692"/>
    </source>
</evidence>
<accession>A0ABW3KZH3</accession>
<keyword evidence="3 5" id="KW-1133">Transmembrane helix</keyword>
<dbReference type="EMBL" id="JBHTKL010000002">
    <property type="protein sequence ID" value="MFD1019267.1"/>
    <property type="molecule type" value="Genomic_DNA"/>
</dbReference>
<evidence type="ECO:0000259" key="6">
    <source>
        <dbReference type="Pfam" id="PF06803"/>
    </source>
</evidence>
<dbReference type="Proteomes" id="UP001596990">
    <property type="component" value="Unassembled WGS sequence"/>
</dbReference>
<gene>
    <name evidence="7" type="ORF">ACFQ2J_08675</name>
</gene>
<comment type="subcellular location">
    <subcellularLocation>
        <location evidence="1">Endomembrane system</location>
        <topology evidence="1">Multi-pass membrane protein</topology>
    </subcellularLocation>
</comment>
<name>A0ABW3KZH3_9BACI</name>
<evidence type="ECO:0000256" key="4">
    <source>
        <dbReference type="ARBA" id="ARBA00023136"/>
    </source>
</evidence>
<dbReference type="InterPro" id="IPR016941">
    <property type="entry name" value="UCP029962"/>
</dbReference>
<evidence type="ECO:0000256" key="3">
    <source>
        <dbReference type="ARBA" id="ARBA00022989"/>
    </source>
</evidence>
<sequence length="93" mass="11231">MWRFWRRLKFIFNIRKSIPFLKDFFLSREVKNRKKIISVLFIVGYFLLPLDLIPDFLAFFGILDDLTVFTLVLQQIVKMAPEHLKEKHGFLNV</sequence>
<feature type="domain" description="DUF1232" evidence="6">
    <location>
        <begin position="36"/>
        <end position="71"/>
    </location>
</feature>
<evidence type="ECO:0000313" key="7">
    <source>
        <dbReference type="EMBL" id="MFD1019267.1"/>
    </source>
</evidence>
<dbReference type="RefSeq" id="WP_386058824.1">
    <property type="nucleotide sequence ID" value="NZ_JBHTKL010000002.1"/>
</dbReference>